<feature type="transmembrane region" description="Helical" evidence="1">
    <location>
        <begin position="110"/>
        <end position="133"/>
    </location>
</feature>
<dbReference type="EMBL" id="AAHUDZ010000047">
    <property type="protein sequence ID" value="ECA3794839.1"/>
    <property type="molecule type" value="Genomic_DNA"/>
</dbReference>
<proteinExistence type="predicted"/>
<keyword evidence="1" id="KW-0812">Transmembrane</keyword>
<evidence type="ECO:0000256" key="1">
    <source>
        <dbReference type="SAM" id="Phobius"/>
    </source>
</evidence>
<keyword evidence="1" id="KW-0472">Membrane</keyword>
<name>A0A5X6ERI4_SALET</name>
<dbReference type="AlphaFoldDB" id="A0A5X6ERI4"/>
<accession>A0A5X6ERI4</accession>
<evidence type="ECO:0000313" key="2">
    <source>
        <dbReference type="EMBL" id="ECA3794839.1"/>
    </source>
</evidence>
<comment type="caution">
    <text evidence="2">The sequence shown here is derived from an EMBL/GenBank/DDBJ whole genome shotgun (WGS) entry which is preliminary data.</text>
</comment>
<keyword evidence="1" id="KW-1133">Transmembrane helix</keyword>
<organism evidence="2">
    <name type="scientific">Salmonella enterica subsp. enterica serovar Aqua</name>
    <dbReference type="NCBI Taxonomy" id="1302615"/>
    <lineage>
        <taxon>Bacteria</taxon>
        <taxon>Pseudomonadati</taxon>
        <taxon>Pseudomonadota</taxon>
        <taxon>Gammaproteobacteria</taxon>
        <taxon>Enterobacterales</taxon>
        <taxon>Enterobacteriaceae</taxon>
        <taxon>Salmonella</taxon>
    </lineage>
</organism>
<reference evidence="2" key="1">
    <citation type="submission" date="2018-12" db="EMBL/GenBank/DDBJ databases">
        <authorList>
            <person name="Ashton P.M."/>
            <person name="Dallman T."/>
            <person name="Nair S."/>
            <person name="De Pinna E."/>
            <person name="Peters T."/>
            <person name="Grant K."/>
        </authorList>
    </citation>
    <scope>NUCLEOTIDE SEQUENCE</scope>
    <source>
        <strain evidence="2">650060</strain>
    </source>
</reference>
<gene>
    <name evidence="2" type="ORF">EKG95_24080</name>
</gene>
<feature type="transmembrane region" description="Helical" evidence="1">
    <location>
        <begin position="40"/>
        <end position="62"/>
    </location>
</feature>
<protein>
    <submittedName>
        <fullName evidence="2">Uncharacterized protein</fullName>
    </submittedName>
</protein>
<feature type="transmembrane region" description="Helical" evidence="1">
    <location>
        <begin position="68"/>
        <end position="89"/>
    </location>
</feature>
<sequence length="140" mass="15732">MTDILKNLITHYSLWWQSNADYTLSSETGRFAFSTLAKRICNGILLSLVILPAACLMLKPMYGNSVGYAAVMMAISGCTLGDRIFFAIIKRAVKHPSEFCYKHPVLTTALYYFISHCLLVTLVIYITTFNYTIEIIKSIG</sequence>